<dbReference type="RefSeq" id="WP_118991210.1">
    <property type="nucleotide sequence ID" value="NZ_CP023434.1"/>
</dbReference>
<dbReference type="Gene3D" id="1.10.1020.10">
    <property type="entry name" value="Adenine-specific Methyltransferase, Domain 2"/>
    <property type="match status" value="1"/>
</dbReference>
<comment type="similarity">
    <text evidence="1 7">Belongs to the N(4)/N(6)-methyltransferase family.</text>
</comment>
<dbReference type="PROSITE" id="PS00092">
    <property type="entry name" value="N6_MTASE"/>
    <property type="match status" value="1"/>
</dbReference>
<dbReference type="PIRSF" id="PIRSF000398">
    <property type="entry name" value="M_m6A_EcoRV"/>
    <property type="match status" value="1"/>
</dbReference>
<dbReference type="InterPro" id="IPR012263">
    <property type="entry name" value="M_m6A_EcoRV"/>
</dbReference>
<dbReference type="EMBL" id="CP023434">
    <property type="protein sequence ID" value="AXY26338.1"/>
    <property type="molecule type" value="Genomic_DNA"/>
</dbReference>
<dbReference type="GO" id="GO:1904047">
    <property type="term" value="F:S-adenosyl-L-methionine binding"/>
    <property type="evidence" value="ECO:0007669"/>
    <property type="project" value="TreeGrafter"/>
</dbReference>
<evidence type="ECO:0000256" key="4">
    <source>
        <dbReference type="ARBA" id="ARBA00022679"/>
    </source>
</evidence>
<protein>
    <recommendedName>
        <fullName evidence="2 7">Site-specific DNA-methyltransferase (adenine-specific)</fullName>
        <ecNumber evidence="2 7">2.1.1.72</ecNumber>
    </recommendedName>
</protein>
<dbReference type="InterPro" id="IPR029063">
    <property type="entry name" value="SAM-dependent_MTases_sf"/>
</dbReference>
<keyword evidence="4 7" id="KW-0808">Transferase</keyword>
<dbReference type="NCBIfam" id="TIGR00571">
    <property type="entry name" value="dam"/>
    <property type="match status" value="1"/>
</dbReference>
<dbReference type="AlphaFoldDB" id="A0A347WMN1"/>
<gene>
    <name evidence="8" type="ORF">CL176_10200</name>
</gene>
<accession>A0A347WMN1</accession>
<dbReference type="REBASE" id="273398">
    <property type="entry name" value="M.Aba6052ORF10200P"/>
</dbReference>
<dbReference type="InterPro" id="IPR023095">
    <property type="entry name" value="Ade_MeTrfase_dom_2"/>
</dbReference>
<dbReference type="SUPFAM" id="SSF53335">
    <property type="entry name" value="S-adenosyl-L-methionine-dependent methyltransferases"/>
    <property type="match status" value="1"/>
</dbReference>
<organism evidence="8 9">
    <name type="scientific">Suicoccus acidiformans</name>
    <dbReference type="NCBI Taxonomy" id="2036206"/>
    <lineage>
        <taxon>Bacteria</taxon>
        <taxon>Bacillati</taxon>
        <taxon>Bacillota</taxon>
        <taxon>Bacilli</taxon>
        <taxon>Lactobacillales</taxon>
        <taxon>Aerococcaceae</taxon>
        <taxon>Suicoccus</taxon>
    </lineage>
</organism>
<evidence type="ECO:0000256" key="7">
    <source>
        <dbReference type="RuleBase" id="RU361257"/>
    </source>
</evidence>
<dbReference type="PANTHER" id="PTHR30481">
    <property type="entry name" value="DNA ADENINE METHYLASE"/>
    <property type="match status" value="1"/>
</dbReference>
<dbReference type="Proteomes" id="UP000263232">
    <property type="component" value="Chromosome"/>
</dbReference>
<dbReference type="InterPro" id="IPR012327">
    <property type="entry name" value="MeTrfase_D12"/>
</dbReference>
<dbReference type="OrthoDB" id="9805629at2"/>
<keyword evidence="3 7" id="KW-0489">Methyltransferase</keyword>
<dbReference type="GO" id="GO:0009007">
    <property type="term" value="F:site-specific DNA-methyltransferase (adenine-specific) activity"/>
    <property type="evidence" value="ECO:0007669"/>
    <property type="project" value="UniProtKB-UniRule"/>
</dbReference>
<reference evidence="8 9" key="1">
    <citation type="submission" date="2017-09" db="EMBL/GenBank/DDBJ databases">
        <title>Complete genome sequence of Oxytococcus suis strain ZY16052.</title>
        <authorList>
            <person name="Li F."/>
        </authorList>
    </citation>
    <scope>NUCLEOTIDE SEQUENCE [LARGE SCALE GENOMIC DNA]</scope>
    <source>
        <strain evidence="8 9">ZY16052</strain>
    </source>
</reference>
<dbReference type="KEGG" id="abae:CL176_10200"/>
<evidence type="ECO:0000256" key="5">
    <source>
        <dbReference type="ARBA" id="ARBA00022691"/>
    </source>
</evidence>
<keyword evidence="9" id="KW-1185">Reference proteome</keyword>
<dbReference type="GO" id="GO:0043565">
    <property type="term" value="F:sequence-specific DNA binding"/>
    <property type="evidence" value="ECO:0007669"/>
    <property type="project" value="TreeGrafter"/>
</dbReference>
<sequence length="303" mass="35805">MLLPRKINIPQVPPIKIQGIKTKLVPFITESVKWDGEGTYFEPFMGSGVVGFNIAPQRAVFSDTNPYIIQFYKDVQDGTITPHIVHEYLKEEGYKLSQTPNDKTSYYYEVRNRFNKTHSSLDFLFLQRSNFNGMIRFNSKGEYNVPFGRKPQRFQQALITKICNQVKWVQETMKNKEWDFLCVSFEEIFEMVEEGDFIYLDPPYINRHDGYYDSWNEELANQLAYLAQHCDAGYAFSMWYENKYRKNDHILEWDKGVLLTTEHFYHVGAKEANRNKMIEALIVSEKNVNYQEVREPFEQLALL</sequence>
<proteinExistence type="inferred from homology"/>
<dbReference type="GO" id="GO:0006298">
    <property type="term" value="P:mismatch repair"/>
    <property type="evidence" value="ECO:0007669"/>
    <property type="project" value="TreeGrafter"/>
</dbReference>
<evidence type="ECO:0000256" key="3">
    <source>
        <dbReference type="ARBA" id="ARBA00022603"/>
    </source>
</evidence>
<dbReference type="GO" id="GO:0032259">
    <property type="term" value="P:methylation"/>
    <property type="evidence" value="ECO:0007669"/>
    <property type="project" value="UniProtKB-KW"/>
</dbReference>
<dbReference type="Gene3D" id="3.40.50.150">
    <property type="entry name" value="Vaccinia Virus protein VP39"/>
    <property type="match status" value="1"/>
</dbReference>
<evidence type="ECO:0000313" key="8">
    <source>
        <dbReference type="EMBL" id="AXY26338.1"/>
    </source>
</evidence>
<comment type="catalytic activity">
    <reaction evidence="6 7">
        <text>a 2'-deoxyadenosine in DNA + S-adenosyl-L-methionine = an N(6)-methyl-2'-deoxyadenosine in DNA + S-adenosyl-L-homocysteine + H(+)</text>
        <dbReference type="Rhea" id="RHEA:15197"/>
        <dbReference type="Rhea" id="RHEA-COMP:12418"/>
        <dbReference type="Rhea" id="RHEA-COMP:12419"/>
        <dbReference type="ChEBI" id="CHEBI:15378"/>
        <dbReference type="ChEBI" id="CHEBI:57856"/>
        <dbReference type="ChEBI" id="CHEBI:59789"/>
        <dbReference type="ChEBI" id="CHEBI:90615"/>
        <dbReference type="ChEBI" id="CHEBI:90616"/>
        <dbReference type="EC" id="2.1.1.72"/>
    </reaction>
</comment>
<name>A0A347WMN1_9LACT</name>
<dbReference type="InterPro" id="IPR002052">
    <property type="entry name" value="DNA_methylase_N6_adenine_CS"/>
</dbReference>
<dbReference type="PRINTS" id="PR00505">
    <property type="entry name" value="D12N6MTFRASE"/>
</dbReference>
<evidence type="ECO:0000256" key="1">
    <source>
        <dbReference type="ARBA" id="ARBA00006594"/>
    </source>
</evidence>
<dbReference type="Pfam" id="PF02086">
    <property type="entry name" value="MethyltransfD12"/>
    <property type="match status" value="1"/>
</dbReference>
<keyword evidence="5 7" id="KW-0949">S-adenosyl-L-methionine</keyword>
<dbReference type="GO" id="GO:0009307">
    <property type="term" value="P:DNA restriction-modification system"/>
    <property type="evidence" value="ECO:0007669"/>
    <property type="project" value="InterPro"/>
</dbReference>
<dbReference type="PANTHER" id="PTHR30481:SF3">
    <property type="entry name" value="DNA ADENINE METHYLASE"/>
    <property type="match status" value="1"/>
</dbReference>
<evidence type="ECO:0000256" key="6">
    <source>
        <dbReference type="ARBA" id="ARBA00047942"/>
    </source>
</evidence>
<dbReference type="EC" id="2.1.1.72" evidence="2 7"/>
<evidence type="ECO:0000313" key="9">
    <source>
        <dbReference type="Proteomes" id="UP000263232"/>
    </source>
</evidence>
<evidence type="ECO:0000256" key="2">
    <source>
        <dbReference type="ARBA" id="ARBA00011900"/>
    </source>
</evidence>